<feature type="chain" id="PRO_5033026368" evidence="7">
    <location>
        <begin position="26"/>
        <end position="318"/>
    </location>
</feature>
<feature type="domain" description="ABC transporter substrate-binding protein PnrA-like" evidence="8">
    <location>
        <begin position="29"/>
        <end position="318"/>
    </location>
</feature>
<sequence length="318" mass="35938">MKKTRMNLVLSFLLFILSGCSVISSDEEKQKVGLLVPNTVNDQVWGTKGYKGLLKLQSRYGFEVFYKEEIVKEIDIKNSVQELHNKGVTLIFGHGNEYVDIFNEIASTYPEIHFISFNGEATEENTTTLSFEGYAMGYFGGMVAAEHSSSQEIAVIAAFPWQPEVEGFIDGAKYHNPKTKVHAYFTEDWDDEEVAMTHLQSITKETNTDVFYPAGDGFNIPVIEKVKEDGNYAIGYVSDQADISETMVLTSTIQHVDKLYDLVAKQYMEDKLQHGSLSFDMQDGVISLGQFSPLLEEDFTEQLNQYVEKYKKTGELPK</sequence>
<dbReference type="EMBL" id="CP049742">
    <property type="protein sequence ID" value="QPC46061.1"/>
    <property type="molecule type" value="Genomic_DNA"/>
</dbReference>
<dbReference type="PROSITE" id="PS51257">
    <property type="entry name" value="PROKAR_LIPOPROTEIN"/>
    <property type="match status" value="1"/>
</dbReference>
<dbReference type="Pfam" id="PF02608">
    <property type="entry name" value="Bmp"/>
    <property type="match status" value="1"/>
</dbReference>
<dbReference type="InterPro" id="IPR028082">
    <property type="entry name" value="Peripla_BP_I"/>
</dbReference>
<dbReference type="GO" id="GO:0005886">
    <property type="term" value="C:plasma membrane"/>
    <property type="evidence" value="ECO:0007669"/>
    <property type="project" value="UniProtKB-SubCell"/>
</dbReference>
<gene>
    <name evidence="9" type="ORF">G8O30_03345</name>
</gene>
<dbReference type="RefSeq" id="WP_239673583.1">
    <property type="nucleotide sequence ID" value="NZ_CP049742.1"/>
</dbReference>
<dbReference type="SUPFAM" id="SSF53822">
    <property type="entry name" value="Periplasmic binding protein-like I"/>
    <property type="match status" value="1"/>
</dbReference>
<evidence type="ECO:0000256" key="4">
    <source>
        <dbReference type="ARBA" id="ARBA00022729"/>
    </source>
</evidence>
<evidence type="ECO:0000259" key="8">
    <source>
        <dbReference type="Pfam" id="PF02608"/>
    </source>
</evidence>
<dbReference type="Proteomes" id="UP000593626">
    <property type="component" value="Chromosome"/>
</dbReference>
<comment type="subcellular location">
    <subcellularLocation>
        <location evidence="1">Cell membrane</location>
        <topology evidence="1">Lipid-anchor</topology>
    </subcellularLocation>
</comment>
<evidence type="ECO:0000256" key="3">
    <source>
        <dbReference type="ARBA" id="ARBA00022475"/>
    </source>
</evidence>
<keyword evidence="10" id="KW-1185">Reference proteome</keyword>
<evidence type="ECO:0000256" key="5">
    <source>
        <dbReference type="ARBA" id="ARBA00023136"/>
    </source>
</evidence>
<dbReference type="PANTHER" id="PTHR34296:SF2">
    <property type="entry name" value="ABC TRANSPORTER GUANOSINE-BINDING PROTEIN NUPN"/>
    <property type="match status" value="1"/>
</dbReference>
<keyword evidence="5" id="KW-0472">Membrane</keyword>
<dbReference type="CDD" id="cd06353">
    <property type="entry name" value="PBP1_Med-like"/>
    <property type="match status" value="1"/>
</dbReference>
<feature type="signal peptide" evidence="7">
    <location>
        <begin position="1"/>
        <end position="25"/>
    </location>
</feature>
<protein>
    <submittedName>
        <fullName evidence="9">BMP family ABC transporter substrate-binding protein</fullName>
    </submittedName>
</protein>
<dbReference type="KEGG" id="mcui:G8O30_03345"/>
<comment type="similarity">
    <text evidence="2">Belongs to the BMP lipoprotein family.</text>
</comment>
<keyword evidence="4 7" id="KW-0732">Signal</keyword>
<evidence type="ECO:0000256" key="2">
    <source>
        <dbReference type="ARBA" id="ARBA00008610"/>
    </source>
</evidence>
<evidence type="ECO:0000313" key="10">
    <source>
        <dbReference type="Proteomes" id="UP000593626"/>
    </source>
</evidence>
<dbReference type="AlphaFoldDB" id="A0A7S8CA41"/>
<dbReference type="Gene3D" id="3.40.50.2300">
    <property type="match status" value="2"/>
</dbReference>
<dbReference type="InterPro" id="IPR050957">
    <property type="entry name" value="BMP_lipoprotein"/>
</dbReference>
<accession>A0A7S8CA41</accession>
<dbReference type="InterPro" id="IPR003760">
    <property type="entry name" value="PnrA-like"/>
</dbReference>
<organism evidence="9 10">
    <name type="scientific">Mangrovibacillus cuniculi</name>
    <dbReference type="NCBI Taxonomy" id="2593652"/>
    <lineage>
        <taxon>Bacteria</taxon>
        <taxon>Bacillati</taxon>
        <taxon>Bacillota</taxon>
        <taxon>Bacilli</taxon>
        <taxon>Bacillales</taxon>
        <taxon>Bacillaceae</taxon>
        <taxon>Mangrovibacillus</taxon>
    </lineage>
</organism>
<evidence type="ECO:0000256" key="7">
    <source>
        <dbReference type="SAM" id="SignalP"/>
    </source>
</evidence>
<keyword evidence="3" id="KW-1003">Cell membrane</keyword>
<keyword evidence="6" id="KW-0449">Lipoprotein</keyword>
<evidence type="ECO:0000256" key="1">
    <source>
        <dbReference type="ARBA" id="ARBA00004193"/>
    </source>
</evidence>
<reference evidence="9 10" key="1">
    <citation type="submission" date="2019-07" db="EMBL/GenBank/DDBJ databases">
        <title>Genome sequence of 2 isolates from Red Sea Mangroves.</title>
        <authorList>
            <person name="Sefrji F."/>
            <person name="Michoud G."/>
            <person name="Merlino G."/>
            <person name="Daffonchio D."/>
        </authorList>
    </citation>
    <scope>NUCLEOTIDE SEQUENCE [LARGE SCALE GENOMIC DNA]</scope>
    <source>
        <strain evidence="9 10">R1DC41</strain>
    </source>
</reference>
<name>A0A7S8CA41_9BACI</name>
<proteinExistence type="inferred from homology"/>
<evidence type="ECO:0000256" key="6">
    <source>
        <dbReference type="ARBA" id="ARBA00023288"/>
    </source>
</evidence>
<dbReference type="PANTHER" id="PTHR34296">
    <property type="entry name" value="TRANSCRIPTIONAL ACTIVATOR PROTEIN MED"/>
    <property type="match status" value="1"/>
</dbReference>
<evidence type="ECO:0000313" key="9">
    <source>
        <dbReference type="EMBL" id="QPC46061.1"/>
    </source>
</evidence>